<dbReference type="PANTHER" id="PTHR35176:SF11">
    <property type="entry name" value="PYRIDOXAMINE 5'-PHOSPHATE OXIDASE FAMILY PROTEIN"/>
    <property type="match status" value="1"/>
</dbReference>
<name>A0ABW5WF00_9PSEU</name>
<dbReference type="Pfam" id="PF01243">
    <property type="entry name" value="PNPOx_N"/>
    <property type="match status" value="1"/>
</dbReference>
<protein>
    <submittedName>
        <fullName evidence="3">PPOX class F420-dependent oxidoreductase</fullName>
        <ecNumber evidence="3">1.-.-.-</ecNumber>
    </submittedName>
</protein>
<dbReference type="InterPro" id="IPR011576">
    <property type="entry name" value="Pyridox_Oxase_N"/>
</dbReference>
<dbReference type="PANTHER" id="PTHR35176">
    <property type="entry name" value="HEME OXYGENASE HI_0854-RELATED"/>
    <property type="match status" value="1"/>
</dbReference>
<proteinExistence type="predicted"/>
<dbReference type="InterPro" id="IPR019965">
    <property type="entry name" value="PPOX_F420-dep_Rv2061_put"/>
</dbReference>
<keyword evidence="1 3" id="KW-0560">Oxidoreductase</keyword>
<gene>
    <name evidence="3" type="ORF">ACFS2C_17180</name>
</gene>
<dbReference type="EMBL" id="JBHUOF010000021">
    <property type="protein sequence ID" value="MFD2801128.1"/>
    <property type="molecule type" value="Genomic_DNA"/>
</dbReference>
<sequence>MTRTPRHGSRQPATTPTLAPFLRQRTVLLTTFRKDGTRGATPVSIVVDGDRAYVRSFERALKTRRLRRDPRVEVAPCTRRGTTTGPAVAGTARLLHGAEDRHAARLLRRKYPVLHTLVPLLHRLLRRKTGRTVHFELTFPESAAS</sequence>
<dbReference type="NCBIfam" id="TIGR03666">
    <property type="entry name" value="Rv2061_F420"/>
    <property type="match status" value="1"/>
</dbReference>
<comment type="caution">
    <text evidence="3">The sequence shown here is derived from an EMBL/GenBank/DDBJ whole genome shotgun (WGS) entry which is preliminary data.</text>
</comment>
<evidence type="ECO:0000313" key="4">
    <source>
        <dbReference type="Proteomes" id="UP001597478"/>
    </source>
</evidence>
<dbReference type="EC" id="1.-.-.-" evidence="3"/>
<reference evidence="4" key="1">
    <citation type="journal article" date="2019" name="Int. J. Syst. Evol. Microbiol.">
        <title>The Global Catalogue of Microorganisms (GCM) 10K type strain sequencing project: providing services to taxonomists for standard genome sequencing and annotation.</title>
        <authorList>
            <consortium name="The Broad Institute Genomics Platform"/>
            <consortium name="The Broad Institute Genome Sequencing Center for Infectious Disease"/>
            <person name="Wu L."/>
            <person name="Ma J."/>
        </authorList>
    </citation>
    <scope>NUCLEOTIDE SEQUENCE [LARGE SCALE GENOMIC DNA]</scope>
    <source>
        <strain evidence="4">IBRC-M 10906</strain>
    </source>
</reference>
<dbReference type="InterPro" id="IPR052019">
    <property type="entry name" value="F420H2_bilvrd_red/Heme_oxyg"/>
</dbReference>
<feature type="domain" description="Pyridoxamine 5'-phosphate oxidase N-terminal" evidence="2">
    <location>
        <begin position="18"/>
        <end position="112"/>
    </location>
</feature>
<dbReference type="SUPFAM" id="SSF50475">
    <property type="entry name" value="FMN-binding split barrel"/>
    <property type="match status" value="1"/>
</dbReference>
<dbReference type="InterPro" id="IPR012349">
    <property type="entry name" value="Split_barrel_FMN-bd"/>
</dbReference>
<accession>A0ABW5WF00</accession>
<dbReference type="GO" id="GO:0016491">
    <property type="term" value="F:oxidoreductase activity"/>
    <property type="evidence" value="ECO:0007669"/>
    <property type="project" value="UniProtKB-KW"/>
</dbReference>
<organism evidence="3 4">
    <name type="scientific">Prauserella oleivorans</name>
    <dbReference type="NCBI Taxonomy" id="1478153"/>
    <lineage>
        <taxon>Bacteria</taxon>
        <taxon>Bacillati</taxon>
        <taxon>Actinomycetota</taxon>
        <taxon>Actinomycetes</taxon>
        <taxon>Pseudonocardiales</taxon>
        <taxon>Pseudonocardiaceae</taxon>
        <taxon>Prauserella</taxon>
    </lineage>
</organism>
<evidence type="ECO:0000313" key="3">
    <source>
        <dbReference type="EMBL" id="MFD2801128.1"/>
    </source>
</evidence>
<dbReference type="Proteomes" id="UP001597478">
    <property type="component" value="Unassembled WGS sequence"/>
</dbReference>
<dbReference type="RefSeq" id="WP_377391240.1">
    <property type="nucleotide sequence ID" value="NZ_JBHSAN010000024.1"/>
</dbReference>
<evidence type="ECO:0000256" key="1">
    <source>
        <dbReference type="ARBA" id="ARBA00023002"/>
    </source>
</evidence>
<evidence type="ECO:0000259" key="2">
    <source>
        <dbReference type="Pfam" id="PF01243"/>
    </source>
</evidence>
<keyword evidence="4" id="KW-1185">Reference proteome</keyword>
<dbReference type="Gene3D" id="2.30.110.10">
    <property type="entry name" value="Electron Transport, Fmn-binding Protein, Chain A"/>
    <property type="match status" value="1"/>
</dbReference>